<comment type="caution">
    <text evidence="2">The sequence shown here is derived from an EMBL/GenBank/DDBJ whole genome shotgun (WGS) entry which is preliminary data.</text>
</comment>
<reference evidence="2" key="1">
    <citation type="submission" date="2010-08" db="EMBL/GenBank/DDBJ databases">
        <authorList>
            <person name="Muzny D."/>
            <person name="Qin X."/>
            <person name="Buhay C."/>
            <person name="Dugan-Rocha S."/>
            <person name="Ding Y."/>
            <person name="Chen G."/>
            <person name="Hawes A."/>
            <person name="Holder M."/>
            <person name="Jhangiani S."/>
            <person name="Johnson A."/>
            <person name="Khan Z."/>
            <person name="Li Z."/>
            <person name="Liu W."/>
            <person name="Liu X."/>
            <person name="Perez L."/>
            <person name="Shen H."/>
            <person name="Wang Q."/>
            <person name="Watt J."/>
            <person name="Xi L."/>
            <person name="Xin Y."/>
            <person name="Zhou J."/>
            <person name="Deng J."/>
            <person name="Jiang H."/>
            <person name="Liu Y."/>
            <person name="Qu J."/>
            <person name="Song X.-Z."/>
            <person name="Zhang L."/>
            <person name="Villasana D."/>
            <person name="Johnson A."/>
            <person name="Liu J."/>
            <person name="Liyanage D."/>
            <person name="Lorensuhewa L."/>
            <person name="Robinson T."/>
            <person name="Song A."/>
            <person name="Song B.-B."/>
            <person name="Dinh H."/>
            <person name="Thornton R."/>
            <person name="Coyle M."/>
            <person name="Francisco L."/>
            <person name="Jackson L."/>
            <person name="Javaid M."/>
            <person name="Korchina V."/>
            <person name="Kovar C."/>
            <person name="Mata R."/>
            <person name="Mathew T."/>
            <person name="Ngo R."/>
            <person name="Nguyen L."/>
            <person name="Nguyen N."/>
            <person name="Okwuonu G."/>
            <person name="Ongeri F."/>
            <person name="Pham C."/>
            <person name="Simmons D."/>
            <person name="Wilczek-Boney K."/>
            <person name="Hale W."/>
            <person name="Jakkamsetti A."/>
            <person name="Pham P."/>
            <person name="Ruth R."/>
            <person name="San Lucas F."/>
            <person name="Warren J."/>
            <person name="Zhang J."/>
            <person name="Zhao Z."/>
            <person name="Zhou C."/>
            <person name="Zhu D."/>
            <person name="Lee S."/>
            <person name="Bess C."/>
            <person name="Blankenburg K."/>
            <person name="Forbes L."/>
            <person name="Fu Q."/>
            <person name="Gubbala S."/>
            <person name="Hirani K."/>
            <person name="Jayaseelan J.C."/>
            <person name="Lara F."/>
            <person name="Munidasa M."/>
            <person name="Palculict T."/>
            <person name="Patil S."/>
            <person name="Pu L.-L."/>
            <person name="Saada N."/>
            <person name="Tang L."/>
            <person name="Weissenberger G."/>
            <person name="Zhu Y."/>
            <person name="Hemphill L."/>
            <person name="Shang Y."/>
            <person name="Youmans B."/>
            <person name="Ayvaz T."/>
            <person name="Ross M."/>
            <person name="Santibanez J."/>
            <person name="Aqrawi P."/>
            <person name="Gross S."/>
            <person name="Joshi V."/>
            <person name="Fowler G."/>
            <person name="Nazareth L."/>
            <person name="Reid J."/>
            <person name="Worley K."/>
            <person name="Petrosino J."/>
            <person name="Highlander S."/>
            <person name="Gibbs R."/>
        </authorList>
    </citation>
    <scope>NUCLEOTIDE SEQUENCE [LARGE SCALE GENOMIC DNA]</scope>
    <source>
        <strain evidence="2">DSM 15272</strain>
    </source>
</reference>
<dbReference type="OrthoDB" id="9804333at2"/>
<dbReference type="Proteomes" id="UP000003111">
    <property type="component" value="Unassembled WGS sequence"/>
</dbReference>
<gene>
    <name evidence="2" type="ORF">HMPREF0063_10068</name>
</gene>
<dbReference type="AlphaFoldDB" id="E2S7R1"/>
<keyword evidence="3" id="KW-1185">Reference proteome</keyword>
<feature type="region of interest" description="Disordered" evidence="1">
    <location>
        <begin position="288"/>
        <end position="329"/>
    </location>
</feature>
<organism evidence="2 3">
    <name type="scientific">Aeromicrobium marinum DSM 15272</name>
    <dbReference type="NCBI Taxonomy" id="585531"/>
    <lineage>
        <taxon>Bacteria</taxon>
        <taxon>Bacillati</taxon>
        <taxon>Actinomycetota</taxon>
        <taxon>Actinomycetes</taxon>
        <taxon>Propionibacteriales</taxon>
        <taxon>Nocardioidaceae</taxon>
        <taxon>Aeromicrobium</taxon>
    </lineage>
</organism>
<dbReference type="STRING" id="585531.HMPREF0063_10068"/>
<name>E2S7R1_9ACTN</name>
<dbReference type="RefSeq" id="WP_007076635.1">
    <property type="nucleotide sequence ID" value="NZ_CM001024.1"/>
</dbReference>
<dbReference type="eggNOG" id="ENOG50328NZ">
    <property type="taxonomic scope" value="Bacteria"/>
</dbReference>
<evidence type="ECO:0000313" key="3">
    <source>
        <dbReference type="Proteomes" id="UP000003111"/>
    </source>
</evidence>
<evidence type="ECO:0000256" key="1">
    <source>
        <dbReference type="SAM" id="MobiDB-lite"/>
    </source>
</evidence>
<evidence type="ECO:0000313" key="2">
    <source>
        <dbReference type="EMBL" id="EFQ84727.1"/>
    </source>
</evidence>
<proteinExistence type="predicted"/>
<accession>E2S7R1</accession>
<feature type="compositionally biased region" description="Basic and acidic residues" evidence="1">
    <location>
        <begin position="297"/>
        <end position="306"/>
    </location>
</feature>
<dbReference type="EMBL" id="ACLF03000001">
    <property type="protein sequence ID" value="EFQ84727.1"/>
    <property type="molecule type" value="Genomic_DNA"/>
</dbReference>
<protein>
    <submittedName>
        <fullName evidence="2">Uncharacterized protein</fullName>
    </submittedName>
</protein>
<dbReference type="HOGENOM" id="CLU_843680_0_0_11"/>
<sequence length="329" mass="37199">MTEAENSETWSPEALRLSITRDLRDIVRLYGSLPDEAAHNPSSSLFPGGEALNLAAPAASLTAWEFQYETIDGREYKTEAAHQRAIGYAEDQVGEFHPRLLLSEWEDQLRYAHGQRTDLDSTVPSAAKYIAGKIDWMIQPDHNNRPTFGPVGQMARDLRTCVTQMENTTKDGTRAEFARVTCIAESCESKPRLMKFWTAQVRWDHYKCPACGATYTPQQFINARRQNMHSRGAARFLMPSEAATASEVPLKTLVSWMARRNVASAFEMPTGRRLVWWPDVRERATQRAMRLKRQAARRAEQQRKAQEQANGNADPAQPEATGNDTRRAS</sequence>